<comment type="caution">
    <text evidence="1">The sequence shown here is derived from an EMBL/GenBank/DDBJ whole genome shotgun (WGS) entry which is preliminary data.</text>
</comment>
<sequence>MPRKYRRLAVHAHGGRLSVHVMHAHIDGALRALVVLAHRRLHVQRQAAALQRASEMQQLVSTLLVRLRRHAVVVVQLAGAAAHRRVVVIVQGEVTGVVVARGLHHVGHGNESARAHVHGNVVGLQGDGLAGAARMPFARVEIEPGAGGREVHAGRLRALGHHRRHQEVLAPQVRGRHGLRGRVVGLLVHHRAHQRQAQLVVVEAERVVIRQQRVAQADGVARQRFGGGIAVHGFGWHFFLRVRAEYGLEHAVLQPARVQFVVLHRVGEAAQVRVHIAGALHAHLQRDFRLRLQAAPAAVDVARPRDDAVALRARVAGAHQDERPLGREVLLVAFGHQARPLVAIDVVHLVGAAGGVAHGGGVQLRLAQVAPYACHALLAQPFINIPQPVLARCAKNVDQARVAEEEIVRQRLAVRPRAQDVLVERFLPAARRVDDERLGNDHRLHAALLEVGHHAGGVGKAVLVPCQVAHRALDLLAEPVQVEHDGVERDVVRCKLRNGFARLRFRVIAEAHGEVAERPARRQRLPAGQAGVVAHHVLPRVARDHLVSLAPANGFPRQAVGLLAVEIEVAGLGVIEVQRIQFRRHRNRHAVVELLRGGAVAVVGLVVQRKAVAAPVHAHCARAGAVQRFAAVEREFDRFQFARLALVDILAAGGHIVAHLAVAEFFGHQRLALVGVGNAERRLGDGNDDAGCGELDAVAPIGHRGPDRGGRQHHGVRRRVDLLAVGNESGFHDGVRVRLDQVAAVAGADFKLAIAGRHVFKGAARILRHCWIAKNRVKREAQGQLGE</sequence>
<reference evidence="1" key="1">
    <citation type="journal article" date="2019" name="Sci. Rep.">
        <title>Draft genome of Tanacetum cinerariifolium, the natural source of mosquito coil.</title>
        <authorList>
            <person name="Yamashiro T."/>
            <person name="Shiraishi A."/>
            <person name="Satake H."/>
            <person name="Nakayama K."/>
        </authorList>
    </citation>
    <scope>NUCLEOTIDE SEQUENCE</scope>
</reference>
<organism evidence="1">
    <name type="scientific">Tanacetum cinerariifolium</name>
    <name type="common">Dalmatian daisy</name>
    <name type="synonym">Chrysanthemum cinerariifolium</name>
    <dbReference type="NCBI Taxonomy" id="118510"/>
    <lineage>
        <taxon>Eukaryota</taxon>
        <taxon>Viridiplantae</taxon>
        <taxon>Streptophyta</taxon>
        <taxon>Embryophyta</taxon>
        <taxon>Tracheophyta</taxon>
        <taxon>Spermatophyta</taxon>
        <taxon>Magnoliopsida</taxon>
        <taxon>eudicotyledons</taxon>
        <taxon>Gunneridae</taxon>
        <taxon>Pentapetalae</taxon>
        <taxon>asterids</taxon>
        <taxon>campanulids</taxon>
        <taxon>Asterales</taxon>
        <taxon>Asteraceae</taxon>
        <taxon>Asteroideae</taxon>
        <taxon>Anthemideae</taxon>
        <taxon>Anthemidinae</taxon>
        <taxon>Tanacetum</taxon>
    </lineage>
</organism>
<gene>
    <name evidence="1" type="ORF">Tci_000458</name>
</gene>
<dbReference type="EMBL" id="BKCJ010000007">
    <property type="protein sequence ID" value="GEU28480.1"/>
    <property type="molecule type" value="Genomic_DNA"/>
</dbReference>
<evidence type="ECO:0000313" key="1">
    <source>
        <dbReference type="EMBL" id="GEU28480.1"/>
    </source>
</evidence>
<name>A0A699GFL0_TANCI</name>
<protein>
    <submittedName>
        <fullName evidence="1">Uncharacterized protein</fullName>
    </submittedName>
</protein>
<proteinExistence type="predicted"/>
<accession>A0A699GFL0</accession>
<dbReference type="AlphaFoldDB" id="A0A699GFL0"/>